<dbReference type="Proteomes" id="UP000824782">
    <property type="component" value="Unassembled WGS sequence"/>
</dbReference>
<dbReference type="InterPro" id="IPR000082">
    <property type="entry name" value="SEA_dom"/>
</dbReference>
<keyword evidence="12" id="KW-0966">Cell projection</keyword>
<dbReference type="GO" id="GO:0005540">
    <property type="term" value="F:hyaluronic acid binding"/>
    <property type="evidence" value="ECO:0007669"/>
    <property type="project" value="UniProtKB-KW"/>
</dbReference>
<evidence type="ECO:0000256" key="3">
    <source>
        <dbReference type="ARBA" id="ARBA00004593"/>
    </source>
</evidence>
<feature type="chain" id="PRO_5043967047" description="Interphotoreceptor matrix proteoglycan 1" evidence="17">
    <location>
        <begin position="22"/>
        <end position="1137"/>
    </location>
</feature>
<keyword evidence="5" id="KW-0272">Extracellular matrix</keyword>
<accession>A0AAV7CCM2</accession>
<keyword evidence="7 17" id="KW-0732">Signal</keyword>
<dbReference type="GO" id="GO:0033165">
    <property type="term" value="C:interphotoreceptor matrix"/>
    <property type="evidence" value="ECO:0007669"/>
    <property type="project" value="UniProtKB-SubCell"/>
</dbReference>
<feature type="signal peptide" evidence="17">
    <location>
        <begin position="1"/>
        <end position="21"/>
    </location>
</feature>
<keyword evidence="10" id="KW-0675">Receptor</keyword>
<name>A0AAV7CCM2_ENGPU</name>
<proteinExistence type="predicted"/>
<evidence type="ECO:0000256" key="1">
    <source>
        <dbReference type="ARBA" id="ARBA00004437"/>
    </source>
</evidence>
<dbReference type="GO" id="GO:0008201">
    <property type="term" value="F:heparin binding"/>
    <property type="evidence" value="ECO:0007669"/>
    <property type="project" value="UniProtKB-KW"/>
</dbReference>
<keyword evidence="8" id="KW-0677">Repeat</keyword>
<dbReference type="PROSITE" id="PS01186">
    <property type="entry name" value="EGF_2"/>
    <property type="match status" value="1"/>
</dbReference>
<dbReference type="GO" id="GO:0007601">
    <property type="term" value="P:visual perception"/>
    <property type="evidence" value="ECO:0007669"/>
    <property type="project" value="InterPro"/>
</dbReference>
<dbReference type="EMBL" id="WNYA01000003">
    <property type="protein sequence ID" value="KAG8582062.1"/>
    <property type="molecule type" value="Genomic_DNA"/>
</dbReference>
<evidence type="ECO:0000259" key="18">
    <source>
        <dbReference type="PROSITE" id="PS50024"/>
    </source>
</evidence>
<keyword evidence="20" id="KW-1185">Reference proteome</keyword>
<dbReference type="InterPro" id="IPR036364">
    <property type="entry name" value="SEA_dom_sf"/>
</dbReference>
<feature type="domain" description="SEA" evidence="18">
    <location>
        <begin position="942"/>
        <end position="1055"/>
    </location>
</feature>
<comment type="function">
    <text evidence="16">Chondroitin sulfate-, heparin- and hyaluronan-binding protein. May serve to form a basic macromolecular scaffold comprising the insoluble interphotoreceptor matrix.</text>
</comment>
<dbReference type="InterPro" id="IPR000742">
    <property type="entry name" value="EGF"/>
</dbReference>
<keyword evidence="4" id="KW-0964">Secreted</keyword>
<evidence type="ECO:0000256" key="12">
    <source>
        <dbReference type="ARBA" id="ARBA00023273"/>
    </source>
</evidence>
<evidence type="ECO:0000256" key="11">
    <source>
        <dbReference type="ARBA" id="ARBA00023180"/>
    </source>
</evidence>
<comment type="subcellular location">
    <subcellularLocation>
        <location evidence="2">Cell projection</location>
        <location evidence="2">Cilium</location>
        <location evidence="2">Photoreceptor outer segment</location>
    </subcellularLocation>
    <subcellularLocation>
        <location evidence="1">Photoreceptor inner segment</location>
    </subcellularLocation>
    <subcellularLocation>
        <location evidence="3">Secreted</location>
        <location evidence="3">Extracellular space</location>
        <location evidence="3">Extracellular matrix</location>
        <location evidence="3">Interphotoreceptor matrix</location>
    </subcellularLocation>
</comment>
<dbReference type="Pfam" id="PF01390">
    <property type="entry name" value="SEA"/>
    <property type="match status" value="2"/>
</dbReference>
<evidence type="ECO:0000256" key="8">
    <source>
        <dbReference type="ARBA" id="ARBA00022737"/>
    </source>
</evidence>
<keyword evidence="13" id="KW-0373">Hyaluronic acid</keyword>
<dbReference type="PANTHER" id="PTHR12199:SF3">
    <property type="entry name" value="INTERPHOTORECEPTOR MATRIX PROTEOGLYCAN 1"/>
    <property type="match status" value="1"/>
</dbReference>
<dbReference type="GO" id="GO:0001917">
    <property type="term" value="C:photoreceptor inner segment"/>
    <property type="evidence" value="ECO:0007669"/>
    <property type="project" value="UniProtKB-SubCell"/>
</dbReference>
<evidence type="ECO:0000256" key="5">
    <source>
        <dbReference type="ARBA" id="ARBA00022530"/>
    </source>
</evidence>
<evidence type="ECO:0000256" key="7">
    <source>
        <dbReference type="ARBA" id="ARBA00022729"/>
    </source>
</evidence>
<comment type="caution">
    <text evidence="19">The sequence shown here is derived from an EMBL/GenBank/DDBJ whole genome shotgun (WGS) entry which is preliminary data.</text>
</comment>
<reference evidence="19" key="1">
    <citation type="thesis" date="2020" institute="ProQuest LLC" country="789 East Eisenhower Parkway, Ann Arbor, MI, USA">
        <title>Comparative Genomics and Chromosome Evolution.</title>
        <authorList>
            <person name="Mudd A.B."/>
        </authorList>
    </citation>
    <scope>NUCLEOTIDE SEQUENCE</scope>
    <source>
        <strain evidence="19">237g6f4</strain>
        <tissue evidence="19">Blood</tissue>
    </source>
</reference>
<evidence type="ECO:0000256" key="6">
    <source>
        <dbReference type="ARBA" id="ARBA00022674"/>
    </source>
</evidence>
<sequence>MNYKSGILLVITLACIQYRESKEIVNKSEHGNSAAPVLAQQDIYKKISKASTIKRLFDLKRLRTKRATVYPTGVKVCPQESVKQIIASHLAYYRLRVCQEAVWEAFRIFMDRIPQTTEYQTWVDACQQESFCLFDIGKNFSTSQGHLDIIQQRVKDKRVPEKKDEMSTEATFSPVVIEDSPVSATGYPQSDPTFPATLNDTLLNEIINHTKPLLEETEVTNLVPEQPKQQIVEFTVTLNNQEFTSELSDPNSPQYQELSANFQLQMQKVFKNLPGFKEIQVLRFRQKKEKDGSDSIVVRYAVVFERGNSESKNKIDETPTITSNKVENGNNEEAKEMSYTVIELQQMVAMALHDDRSLAVDLQTLMFSDDPDMPSDLFESDTHPPVTVVASKTKTHLENLLVPEVPADNPTAGIELEATDYGITTATFPAGKETSTDEIATETPIELIRSTYRTVSYAEEYETSPTSFQQEVNGDVQTQSLEQFIQDITNKVREGFTVPFDESYANGKESQDEVEAILENNAIDISSETTSDIWVGLSPSSIQTNNVIIPISTITPYTEVPIMNDIFKESEETLVTINALVYNTTIINIVNTEYITEMSGDEQYHVSTEKLDPTMELSSEHTMDRIEETRMSTVPSVTEGFTKGEEHHVEDSVDINLPTDKTYFTAHTSDTLPLANTNLSEDESWTTEPAFISTSKSLPAYIDSNIILVSPTQELQPDIVVTSHSEAPRVYEESTFFSDIKILEDSSQDVLPQETTLWVTQATTPGPLQLFDKTTPTFEELGKTPLGEVKSLEKPTAKISEFIEELGSAFEQTTFGSLGVTKITYSEITDVTGETTEEIIPLLEGTTPISADFDFGDNRDYLIPSASTSTLIESSFTSASVTEREMYSIETPIDNDVMDVTKEQNDKKVSTSSLDYLTQNSTDFSSLEQLTTSTAPSADKGKELVVFFSLRVTNMPFSDDLFNKSSPEYRALEQQFLHLLLPYLQTNLTGFKHLEILNFRKGSVIVNSKLKFAKSLPYNVTEAVHCVLEDFCNTAAQLLNLQIDSYSLDIEPADQADPCKFMACDEFSECLVNSYTREASCECKPGFMSIDGLPCQSICELEPKYCPEGTECHIEDGKGAVCRSSVSIIPENMKSRQ</sequence>
<evidence type="ECO:0000256" key="4">
    <source>
        <dbReference type="ARBA" id="ARBA00022525"/>
    </source>
</evidence>
<dbReference type="GO" id="GO:0001750">
    <property type="term" value="C:photoreceptor outer segment"/>
    <property type="evidence" value="ECO:0007669"/>
    <property type="project" value="UniProtKB-SubCell"/>
</dbReference>
<dbReference type="Gene3D" id="3.30.70.960">
    <property type="entry name" value="SEA domain"/>
    <property type="match status" value="2"/>
</dbReference>
<evidence type="ECO:0000256" key="2">
    <source>
        <dbReference type="ARBA" id="ARBA00004504"/>
    </source>
</evidence>
<evidence type="ECO:0000256" key="13">
    <source>
        <dbReference type="ARBA" id="ARBA00023290"/>
    </source>
</evidence>
<gene>
    <name evidence="19" type="ORF">GDO81_007898</name>
</gene>
<evidence type="ECO:0000313" key="19">
    <source>
        <dbReference type="EMBL" id="KAG8582062.1"/>
    </source>
</evidence>
<feature type="domain" description="SEA" evidence="18">
    <location>
        <begin position="228"/>
        <end position="346"/>
    </location>
</feature>
<dbReference type="PROSITE" id="PS51257">
    <property type="entry name" value="PROKAR_LIPOPROTEIN"/>
    <property type="match status" value="1"/>
</dbReference>
<evidence type="ECO:0000256" key="16">
    <source>
        <dbReference type="ARBA" id="ARBA00045407"/>
    </source>
</evidence>
<evidence type="ECO:0000256" key="10">
    <source>
        <dbReference type="ARBA" id="ARBA00023170"/>
    </source>
</evidence>
<organism evidence="19 20">
    <name type="scientific">Engystomops pustulosus</name>
    <name type="common">Tungara frog</name>
    <name type="synonym">Physalaemus pustulosus</name>
    <dbReference type="NCBI Taxonomy" id="76066"/>
    <lineage>
        <taxon>Eukaryota</taxon>
        <taxon>Metazoa</taxon>
        <taxon>Chordata</taxon>
        <taxon>Craniata</taxon>
        <taxon>Vertebrata</taxon>
        <taxon>Euteleostomi</taxon>
        <taxon>Amphibia</taxon>
        <taxon>Batrachia</taxon>
        <taxon>Anura</taxon>
        <taxon>Neobatrachia</taxon>
        <taxon>Hyloidea</taxon>
        <taxon>Leptodactylidae</taxon>
        <taxon>Leiuperinae</taxon>
        <taxon>Engystomops</taxon>
    </lineage>
</organism>
<keyword evidence="11" id="KW-0325">Glycoprotein</keyword>
<keyword evidence="6" id="KW-0358">Heparin-binding</keyword>
<protein>
    <recommendedName>
        <fullName evidence="14">Interphotoreceptor matrix proteoglycan 1</fullName>
    </recommendedName>
    <alternativeName>
        <fullName evidence="15">Sialoprotein associated with cones and rods</fullName>
    </alternativeName>
</protein>
<evidence type="ECO:0000256" key="15">
    <source>
        <dbReference type="ARBA" id="ARBA00042018"/>
    </source>
</evidence>
<dbReference type="SUPFAM" id="SSF82671">
    <property type="entry name" value="SEA domain"/>
    <property type="match status" value="2"/>
</dbReference>
<dbReference type="InterPro" id="IPR039861">
    <property type="entry name" value="IMPG"/>
</dbReference>
<dbReference type="SMART" id="SM00200">
    <property type="entry name" value="SEA"/>
    <property type="match status" value="2"/>
</dbReference>
<evidence type="ECO:0000256" key="14">
    <source>
        <dbReference type="ARBA" id="ARBA00040753"/>
    </source>
</evidence>
<keyword evidence="9" id="KW-0730">Sialic acid</keyword>
<evidence type="ECO:0000256" key="17">
    <source>
        <dbReference type="SAM" id="SignalP"/>
    </source>
</evidence>
<dbReference type="AlphaFoldDB" id="A0AAV7CCM2"/>
<evidence type="ECO:0000313" key="20">
    <source>
        <dbReference type="Proteomes" id="UP000824782"/>
    </source>
</evidence>
<dbReference type="PANTHER" id="PTHR12199">
    <property type="entry name" value="INTERPHOTORECEPTOR MATRIX PROTEOGLYCAN"/>
    <property type="match status" value="1"/>
</dbReference>
<dbReference type="PROSITE" id="PS50024">
    <property type="entry name" value="SEA"/>
    <property type="match status" value="2"/>
</dbReference>
<evidence type="ECO:0000256" key="9">
    <source>
        <dbReference type="ARBA" id="ARBA00022981"/>
    </source>
</evidence>